<evidence type="ECO:0000313" key="1">
    <source>
        <dbReference type="EMBL" id="CBI33017.3"/>
    </source>
</evidence>
<dbReference type="HOGENOM" id="CLU_2459265_0_0_1"/>
<reference evidence="2" key="1">
    <citation type="journal article" date="2007" name="Nature">
        <title>The grapevine genome sequence suggests ancestral hexaploidization in major angiosperm phyla.</title>
        <authorList>
            <consortium name="The French-Italian Public Consortium for Grapevine Genome Characterization."/>
            <person name="Jaillon O."/>
            <person name="Aury J.-M."/>
            <person name="Noel B."/>
            <person name="Policriti A."/>
            <person name="Clepet C."/>
            <person name="Casagrande A."/>
            <person name="Choisne N."/>
            <person name="Aubourg S."/>
            <person name="Vitulo N."/>
            <person name="Jubin C."/>
            <person name="Vezzi A."/>
            <person name="Legeai F."/>
            <person name="Hugueney P."/>
            <person name="Dasilva C."/>
            <person name="Horner D."/>
            <person name="Mica E."/>
            <person name="Jublot D."/>
            <person name="Poulain J."/>
            <person name="Bruyere C."/>
            <person name="Billault A."/>
            <person name="Segurens B."/>
            <person name="Gouyvenoux M."/>
            <person name="Ugarte E."/>
            <person name="Cattonaro F."/>
            <person name="Anthouard V."/>
            <person name="Vico V."/>
            <person name="Del Fabbro C."/>
            <person name="Alaux M."/>
            <person name="Di Gaspero G."/>
            <person name="Dumas V."/>
            <person name="Felice N."/>
            <person name="Paillard S."/>
            <person name="Juman I."/>
            <person name="Moroldo M."/>
            <person name="Scalabrin S."/>
            <person name="Canaguier A."/>
            <person name="Le Clainche I."/>
            <person name="Malacrida G."/>
            <person name="Durand E."/>
            <person name="Pesole G."/>
            <person name="Laucou V."/>
            <person name="Chatelet P."/>
            <person name="Merdinoglu D."/>
            <person name="Delledonne M."/>
            <person name="Pezzotti M."/>
            <person name="Lecharny A."/>
            <person name="Scarpelli C."/>
            <person name="Artiguenave F."/>
            <person name="Pe M.E."/>
            <person name="Valle G."/>
            <person name="Morgante M."/>
            <person name="Caboche M."/>
            <person name="Adam-Blondon A.-F."/>
            <person name="Weissenbach J."/>
            <person name="Quetier F."/>
            <person name="Wincker P."/>
        </authorList>
    </citation>
    <scope>NUCLEOTIDE SEQUENCE [LARGE SCALE GENOMIC DNA]</scope>
    <source>
        <strain evidence="2">cv. Pinot noir / PN40024</strain>
    </source>
</reference>
<accession>D7TR94</accession>
<proteinExistence type="predicted"/>
<organism evidence="1 2">
    <name type="scientific">Vitis vinifera</name>
    <name type="common">Grape</name>
    <dbReference type="NCBI Taxonomy" id="29760"/>
    <lineage>
        <taxon>Eukaryota</taxon>
        <taxon>Viridiplantae</taxon>
        <taxon>Streptophyta</taxon>
        <taxon>Embryophyta</taxon>
        <taxon>Tracheophyta</taxon>
        <taxon>Spermatophyta</taxon>
        <taxon>Magnoliopsida</taxon>
        <taxon>eudicotyledons</taxon>
        <taxon>Gunneridae</taxon>
        <taxon>Pentapetalae</taxon>
        <taxon>rosids</taxon>
        <taxon>Vitales</taxon>
        <taxon>Vitaceae</taxon>
        <taxon>Viteae</taxon>
        <taxon>Vitis</taxon>
    </lineage>
</organism>
<name>D7TR94_VITVI</name>
<protein>
    <submittedName>
        <fullName evidence="1">Uncharacterized protein</fullName>
    </submittedName>
</protein>
<dbReference type="EMBL" id="FN596014">
    <property type="protein sequence ID" value="CBI33017.3"/>
    <property type="molecule type" value="Genomic_DNA"/>
</dbReference>
<dbReference type="InParanoid" id="D7TR94"/>
<sequence>MLTEEIVSPLLPPLLFCYSGLLRSLCSKLGAPQRVRLLVYGKYALYCHSPKLNPDSNFMGMIMFSKFKTNLSYLQFWLLLDNEFTHFIV</sequence>
<evidence type="ECO:0000313" key="2">
    <source>
        <dbReference type="Proteomes" id="UP000009183"/>
    </source>
</evidence>
<keyword evidence="2" id="KW-1185">Reference proteome</keyword>
<dbReference type="Proteomes" id="UP000009183">
    <property type="component" value="Chromosome 19"/>
</dbReference>
<gene>
    <name evidence="1" type="ordered locus">VIT_19s0140g00010</name>
</gene>
<dbReference type="PaxDb" id="29760-VIT_19s0140g00010.t01"/>
<dbReference type="AlphaFoldDB" id="D7TR94"/>
<dbReference type="STRING" id="29760.D7TR94"/>